<feature type="compositionally biased region" description="Basic residues" evidence="1">
    <location>
        <begin position="57"/>
        <end position="69"/>
    </location>
</feature>
<accession>A0ABR3G195</accession>
<gene>
    <name evidence="3" type="ORF">V5O48_000428</name>
</gene>
<dbReference type="Proteomes" id="UP001465976">
    <property type="component" value="Unassembled WGS sequence"/>
</dbReference>
<evidence type="ECO:0000256" key="1">
    <source>
        <dbReference type="SAM" id="MobiDB-lite"/>
    </source>
</evidence>
<evidence type="ECO:0000313" key="4">
    <source>
        <dbReference type="Proteomes" id="UP001465976"/>
    </source>
</evidence>
<dbReference type="Pfam" id="PF06398">
    <property type="entry name" value="Pex24p"/>
    <property type="match status" value="1"/>
</dbReference>
<feature type="domain" description="TECPR1-like DysF" evidence="2">
    <location>
        <begin position="118"/>
        <end position="209"/>
    </location>
</feature>
<feature type="region of interest" description="Disordered" evidence="1">
    <location>
        <begin position="1"/>
        <end position="106"/>
    </location>
</feature>
<dbReference type="InterPro" id="IPR010482">
    <property type="entry name" value="TECPR1-like_DysF"/>
</dbReference>
<protein>
    <recommendedName>
        <fullName evidence="2">TECPR1-like DysF domain-containing protein</fullName>
    </recommendedName>
</protein>
<name>A0ABR3G195_9AGAR</name>
<comment type="caution">
    <text evidence="3">The sequence shown here is derived from an EMBL/GenBank/DDBJ whole genome shotgun (WGS) entry which is preliminary data.</text>
</comment>
<sequence>MTSHSSNSRSPTPVPAPPLPPPPTADNDPSTSESARKHLEPPSRFPLSFSTPNLKHSVSKSKFKLKRAATKPAATADDEDPNLRTSSEPVPDIALNDQPLHAEGHDDDKDRYEWAVFNSLLPSDPPPFTVPSIAQKRSHQPVVSLKDYPLPDGNWRWVSKSWMIDMRTDSGEVQHDGFEYNWVFRKHQWRAQVGSLSTGGYVRRRRWVRLMMRPGSKTREGEAHGGEGVESVMSTPTVASASTSWMEKRLRRRSLPASVFASSSVASTSVEDEREELWQGNVDEDWKMCRYLLREAGRDGAKLELWKRWLGLELDEPTGEEVTPPLPAPPLQYVKDILRVHASEIMQSFVFPDSRARFIKYLEQADIYTELQQALESEPNWSIASDAGLAFWSLNSEIDITQADGSGRKDKGKASS</sequence>
<evidence type="ECO:0000259" key="2">
    <source>
        <dbReference type="Pfam" id="PF06398"/>
    </source>
</evidence>
<organism evidence="3 4">
    <name type="scientific">Marasmius crinis-equi</name>
    <dbReference type="NCBI Taxonomy" id="585013"/>
    <lineage>
        <taxon>Eukaryota</taxon>
        <taxon>Fungi</taxon>
        <taxon>Dikarya</taxon>
        <taxon>Basidiomycota</taxon>
        <taxon>Agaricomycotina</taxon>
        <taxon>Agaricomycetes</taxon>
        <taxon>Agaricomycetidae</taxon>
        <taxon>Agaricales</taxon>
        <taxon>Marasmiineae</taxon>
        <taxon>Marasmiaceae</taxon>
        <taxon>Marasmius</taxon>
    </lineage>
</organism>
<reference evidence="3 4" key="1">
    <citation type="submission" date="2024-02" db="EMBL/GenBank/DDBJ databases">
        <title>A draft genome for the cacao thread blight pathogen Marasmius crinis-equi.</title>
        <authorList>
            <person name="Cohen S.P."/>
            <person name="Baruah I.K."/>
            <person name="Amoako-Attah I."/>
            <person name="Bukari Y."/>
            <person name="Meinhardt L.W."/>
            <person name="Bailey B.A."/>
        </authorList>
    </citation>
    <scope>NUCLEOTIDE SEQUENCE [LARGE SCALE GENOMIC DNA]</scope>
    <source>
        <strain evidence="3 4">GH-76</strain>
    </source>
</reference>
<feature type="compositionally biased region" description="Polar residues" evidence="1">
    <location>
        <begin position="1"/>
        <end position="10"/>
    </location>
</feature>
<proteinExistence type="predicted"/>
<keyword evidence="4" id="KW-1185">Reference proteome</keyword>
<dbReference type="EMBL" id="JBAHYK010000007">
    <property type="protein sequence ID" value="KAL0581612.1"/>
    <property type="molecule type" value="Genomic_DNA"/>
</dbReference>
<evidence type="ECO:0000313" key="3">
    <source>
        <dbReference type="EMBL" id="KAL0581612.1"/>
    </source>
</evidence>
<feature type="compositionally biased region" description="Pro residues" evidence="1">
    <location>
        <begin position="12"/>
        <end position="24"/>
    </location>
</feature>